<organism evidence="2 3">
    <name type="scientific">Fusarium oxysporum f. sp. cubense</name>
    <dbReference type="NCBI Taxonomy" id="61366"/>
    <lineage>
        <taxon>Eukaryota</taxon>
        <taxon>Fungi</taxon>
        <taxon>Dikarya</taxon>
        <taxon>Ascomycota</taxon>
        <taxon>Pezizomycotina</taxon>
        <taxon>Sordariomycetes</taxon>
        <taxon>Hypocreomycetidae</taxon>
        <taxon>Hypocreales</taxon>
        <taxon>Nectriaceae</taxon>
        <taxon>Fusarium</taxon>
        <taxon>Fusarium oxysporum species complex</taxon>
    </lineage>
</organism>
<name>A0A5C6TB31_FUSOC</name>
<dbReference type="EMBL" id="VMNF01000005">
    <property type="protein sequence ID" value="TXC07021.1"/>
    <property type="molecule type" value="Genomic_DNA"/>
</dbReference>
<feature type="compositionally biased region" description="Polar residues" evidence="1">
    <location>
        <begin position="91"/>
        <end position="100"/>
    </location>
</feature>
<feature type="compositionally biased region" description="Basic and acidic residues" evidence="1">
    <location>
        <begin position="105"/>
        <end position="114"/>
    </location>
</feature>
<comment type="caution">
    <text evidence="2">The sequence shown here is derived from an EMBL/GenBank/DDBJ whole genome shotgun (WGS) entry which is preliminary data.</text>
</comment>
<reference evidence="2 3" key="1">
    <citation type="submission" date="2019-07" db="EMBL/GenBank/DDBJ databases">
        <title>The First High-Quality Draft Genome Sequence of the Causal Agent of the Current Panama Disease Epidemic.</title>
        <authorList>
            <person name="Warmington R.J."/>
            <person name="Kay W."/>
            <person name="Jeffries A."/>
            <person name="Bebber D."/>
            <person name="Moore K."/>
            <person name="Studholme D.J."/>
        </authorList>
    </citation>
    <scope>NUCLEOTIDE SEQUENCE [LARGE SCALE GENOMIC DNA]</scope>
    <source>
        <strain evidence="2 3">TR4</strain>
    </source>
</reference>
<evidence type="ECO:0000256" key="1">
    <source>
        <dbReference type="SAM" id="MobiDB-lite"/>
    </source>
</evidence>
<feature type="compositionally biased region" description="Polar residues" evidence="1">
    <location>
        <begin position="152"/>
        <end position="161"/>
    </location>
</feature>
<proteinExistence type="predicted"/>
<evidence type="ECO:0000313" key="3">
    <source>
        <dbReference type="Proteomes" id="UP000321331"/>
    </source>
</evidence>
<gene>
    <name evidence="2" type="ORF">FocTR4_00004129</name>
</gene>
<protein>
    <submittedName>
        <fullName evidence="2">Uncharacterized protein</fullName>
    </submittedName>
</protein>
<feature type="region of interest" description="Disordered" evidence="1">
    <location>
        <begin position="90"/>
        <end position="114"/>
    </location>
</feature>
<sequence>MSDDYLDFRPIVKRQGRFHVAEPVNISLTVSRRPHVRAYLDRAVSHTHVTNGAEKIYAPLFDFLVDLLDIKSQTARQSLFKTPRWPFRITPQMTQDSHPSSCEYAESRNNLKREKRKTAMRETKHSGFGVSAAQPSDSLSFVPQVPLPTLNSGTEIPSNGSVAPVSQPPSTVPSEINAKALARLLPQTSCEHQQCQGFWELAGGTSSFESPINGPFQMKLPDFAPMGICANVSDWWRIKSDFLPLGLALTVELSMKDDKDADFDQVLPLGFAEDCGNKLYDRN</sequence>
<accession>A0A5C6TB31</accession>
<dbReference type="AlphaFoldDB" id="A0A5C6TB31"/>
<dbReference type="Proteomes" id="UP000321331">
    <property type="component" value="Unassembled WGS sequence"/>
</dbReference>
<evidence type="ECO:0000313" key="2">
    <source>
        <dbReference type="EMBL" id="TXC07021.1"/>
    </source>
</evidence>
<feature type="region of interest" description="Disordered" evidence="1">
    <location>
        <begin position="152"/>
        <end position="172"/>
    </location>
</feature>